<protein>
    <submittedName>
        <fullName evidence="1">Uncharacterized protein</fullName>
    </submittedName>
</protein>
<dbReference type="EMBL" id="DSRT01000085">
    <property type="protein sequence ID" value="HGW29612.1"/>
    <property type="molecule type" value="Genomic_DNA"/>
</dbReference>
<sequence length="165" mass="18938">MVFFPESKFLIFYKIMAVCMLFWLSLDNSQVFAAPASSNVLESYFDFKIPKPITDINSTIVIDILFNLGSIEHARFKIRPVSENSLVKILKNDKETDVSSLWTAAPNLTDSLKIKLVGDYIHTNLWLEVLDTNTGKVYFTPKKRVWNGALLVKYLDALNQNISRW</sequence>
<reference evidence="1" key="1">
    <citation type="journal article" date="2020" name="mSystems">
        <title>Genome- and Community-Level Interaction Insights into Carbon Utilization and Element Cycling Functions of Hydrothermarchaeota in Hydrothermal Sediment.</title>
        <authorList>
            <person name="Zhou Z."/>
            <person name="Liu Y."/>
            <person name="Xu W."/>
            <person name="Pan J."/>
            <person name="Luo Z.H."/>
            <person name="Li M."/>
        </authorList>
    </citation>
    <scope>NUCLEOTIDE SEQUENCE [LARGE SCALE GENOMIC DNA]</scope>
    <source>
        <strain evidence="1">SpSt-417</strain>
    </source>
</reference>
<organism evidence="1">
    <name type="scientific">candidate division WWE3 bacterium</name>
    <dbReference type="NCBI Taxonomy" id="2053526"/>
    <lineage>
        <taxon>Bacteria</taxon>
        <taxon>Katanobacteria</taxon>
    </lineage>
</organism>
<gene>
    <name evidence="1" type="ORF">ENR63_01675</name>
</gene>
<evidence type="ECO:0000313" key="1">
    <source>
        <dbReference type="EMBL" id="HGW29612.1"/>
    </source>
</evidence>
<accession>A0A7C4TLL4</accession>
<name>A0A7C4TLL4_UNCKA</name>
<proteinExistence type="predicted"/>
<dbReference type="AlphaFoldDB" id="A0A7C4TLL4"/>
<comment type="caution">
    <text evidence="1">The sequence shown here is derived from an EMBL/GenBank/DDBJ whole genome shotgun (WGS) entry which is preliminary data.</text>
</comment>